<evidence type="ECO:0000259" key="6">
    <source>
        <dbReference type="PROSITE" id="PS51319"/>
    </source>
</evidence>
<evidence type="ECO:0000313" key="7">
    <source>
        <dbReference type="EnsemblProtists" id="EOD33132"/>
    </source>
</evidence>
<reference evidence="7" key="2">
    <citation type="submission" date="2024-10" db="UniProtKB">
        <authorList>
            <consortium name="EnsemblProtists"/>
        </authorList>
    </citation>
    <scope>IDENTIFICATION</scope>
</reference>
<dbReference type="EnsemblProtists" id="EOD33132">
    <property type="protein sequence ID" value="EOD33132"/>
    <property type="gene ID" value="EMIHUDRAFT_449414"/>
</dbReference>
<reference evidence="8" key="1">
    <citation type="journal article" date="2013" name="Nature">
        <title>Pan genome of the phytoplankton Emiliania underpins its global distribution.</title>
        <authorList>
            <person name="Read B.A."/>
            <person name="Kegel J."/>
            <person name="Klute M.J."/>
            <person name="Kuo A."/>
            <person name="Lefebvre S.C."/>
            <person name="Maumus F."/>
            <person name="Mayer C."/>
            <person name="Miller J."/>
            <person name="Monier A."/>
            <person name="Salamov A."/>
            <person name="Young J."/>
            <person name="Aguilar M."/>
            <person name="Claverie J.M."/>
            <person name="Frickenhaus S."/>
            <person name="Gonzalez K."/>
            <person name="Herman E.K."/>
            <person name="Lin Y.C."/>
            <person name="Napier J."/>
            <person name="Ogata H."/>
            <person name="Sarno A.F."/>
            <person name="Shmutz J."/>
            <person name="Schroeder D."/>
            <person name="de Vargas C."/>
            <person name="Verret F."/>
            <person name="von Dassow P."/>
            <person name="Valentin K."/>
            <person name="Van de Peer Y."/>
            <person name="Wheeler G."/>
            <person name="Dacks J.B."/>
            <person name="Delwiche C.F."/>
            <person name="Dyhrman S.T."/>
            <person name="Glockner G."/>
            <person name="John U."/>
            <person name="Richards T."/>
            <person name="Worden A.Z."/>
            <person name="Zhang X."/>
            <person name="Grigoriev I.V."/>
            <person name="Allen A.E."/>
            <person name="Bidle K."/>
            <person name="Borodovsky M."/>
            <person name="Bowler C."/>
            <person name="Brownlee C."/>
            <person name="Cock J.M."/>
            <person name="Elias M."/>
            <person name="Gladyshev V.N."/>
            <person name="Groth M."/>
            <person name="Guda C."/>
            <person name="Hadaegh A."/>
            <person name="Iglesias-Rodriguez M.D."/>
            <person name="Jenkins J."/>
            <person name="Jones B.M."/>
            <person name="Lawson T."/>
            <person name="Leese F."/>
            <person name="Lindquist E."/>
            <person name="Lobanov A."/>
            <person name="Lomsadze A."/>
            <person name="Malik S.B."/>
            <person name="Marsh M.E."/>
            <person name="Mackinder L."/>
            <person name="Mock T."/>
            <person name="Mueller-Roeber B."/>
            <person name="Pagarete A."/>
            <person name="Parker M."/>
            <person name="Probert I."/>
            <person name="Quesneville H."/>
            <person name="Raines C."/>
            <person name="Rensing S.A."/>
            <person name="Riano-Pachon D.M."/>
            <person name="Richier S."/>
            <person name="Rokitta S."/>
            <person name="Shiraiwa Y."/>
            <person name="Soanes D.M."/>
            <person name="van der Giezen M."/>
            <person name="Wahlund T.M."/>
            <person name="Williams B."/>
            <person name="Wilson W."/>
            <person name="Wolfe G."/>
            <person name="Wurch L.L."/>
        </authorList>
    </citation>
    <scope>NUCLEOTIDE SEQUENCE</scope>
</reference>
<evidence type="ECO:0000256" key="1">
    <source>
        <dbReference type="ARBA" id="ARBA00004123"/>
    </source>
</evidence>
<dbReference type="KEGG" id="ehx:EMIHUDRAFT_457226"/>
<evidence type="ECO:0000256" key="4">
    <source>
        <dbReference type="SAM" id="Coils"/>
    </source>
</evidence>
<feature type="domain" description="TFIIS N-terminal" evidence="6">
    <location>
        <begin position="41"/>
        <end position="113"/>
    </location>
</feature>
<dbReference type="RefSeq" id="XP_005785561.1">
    <property type="nucleotide sequence ID" value="XM_005785504.1"/>
</dbReference>
<dbReference type="Gene3D" id="1.20.930.10">
    <property type="entry name" value="Conserved domain common to transcription factors TFIIS, elongin A, CRSP70"/>
    <property type="match status" value="1"/>
</dbReference>
<dbReference type="PROSITE" id="PS51319">
    <property type="entry name" value="TFIIS_N"/>
    <property type="match status" value="1"/>
</dbReference>
<dbReference type="EnsemblProtists" id="EOD27019">
    <property type="protein sequence ID" value="EOD27019"/>
    <property type="gene ID" value="EMIHUDRAFT_457226"/>
</dbReference>
<dbReference type="PANTHER" id="PTHR46554:SF2">
    <property type="entry name" value="TFIIS N-TERMINAL DOMAIN-CONTAINING PROTEIN"/>
    <property type="match status" value="1"/>
</dbReference>
<feature type="coiled-coil region" evidence="4">
    <location>
        <begin position="20"/>
        <end position="68"/>
    </location>
</feature>
<keyword evidence="8" id="KW-1185">Reference proteome</keyword>
<dbReference type="GeneID" id="17278403"/>
<dbReference type="Pfam" id="PF08711">
    <property type="entry name" value="Med26"/>
    <property type="match status" value="1"/>
</dbReference>
<dbReference type="KEGG" id="ehx:EMIHUDRAFT_449414"/>
<dbReference type="PANTHER" id="PTHR46554">
    <property type="entry name" value="MEDIATOR OF RNA POLYMERASE II TRANSCRIPTION SUBUNIT 26A-RELATED"/>
    <property type="match status" value="1"/>
</dbReference>
<evidence type="ECO:0000256" key="3">
    <source>
        <dbReference type="PROSITE-ProRule" id="PRU00649"/>
    </source>
</evidence>
<sequence length="242" mass="25887">MASLRAEPCEAPTVRAQRLHRTLQDAISEEEGAAAELERAEAVLRRAAARAKASRTALAERLDELASRPLTVTVLEKTLIGVTVNALRKHATPAIAAKSERLVRGWKTLALADRVLDEVRDEDGRVERRRAHPDSLEDALALREAREAERMWEERMGGGGSGGGGGGGGGGRGDGRDEAARRAAAERLRERYRSIEEAKRSREIVVEGGPARPGKQPRTAAGGRPNLVQHKRAAGGGGPLAA</sequence>
<dbReference type="GO" id="GO:0005634">
    <property type="term" value="C:nucleus"/>
    <property type="evidence" value="ECO:0007669"/>
    <property type="project" value="UniProtKB-SubCell"/>
</dbReference>
<dbReference type="InterPro" id="IPR003617">
    <property type="entry name" value="TFIIS/CRSP70_N_sub"/>
</dbReference>
<proteinExistence type="predicted"/>
<feature type="compositionally biased region" description="Gly residues" evidence="5">
    <location>
        <begin position="157"/>
        <end position="172"/>
    </location>
</feature>
<dbReference type="PaxDb" id="2903-EOD27019"/>
<organism evidence="7 8">
    <name type="scientific">Emiliania huxleyi (strain CCMP1516)</name>
    <dbReference type="NCBI Taxonomy" id="280463"/>
    <lineage>
        <taxon>Eukaryota</taxon>
        <taxon>Haptista</taxon>
        <taxon>Haptophyta</taxon>
        <taxon>Prymnesiophyceae</taxon>
        <taxon>Isochrysidales</taxon>
        <taxon>Noelaerhabdaceae</taxon>
        <taxon>Emiliania</taxon>
    </lineage>
</organism>
<dbReference type="InterPro" id="IPR035441">
    <property type="entry name" value="TFIIS/LEDGF_dom_sf"/>
</dbReference>
<name>A0A0D3KBJ7_EMIH1</name>
<dbReference type="HOGENOM" id="CLU_1149739_0_0_1"/>
<feature type="compositionally biased region" description="Basic and acidic residues" evidence="5">
    <location>
        <begin position="173"/>
        <end position="205"/>
    </location>
</feature>
<dbReference type="Proteomes" id="UP000013827">
    <property type="component" value="Unassembled WGS sequence"/>
</dbReference>
<evidence type="ECO:0000256" key="2">
    <source>
        <dbReference type="ARBA" id="ARBA00023242"/>
    </source>
</evidence>
<evidence type="ECO:0000256" key="5">
    <source>
        <dbReference type="SAM" id="MobiDB-lite"/>
    </source>
</evidence>
<dbReference type="RefSeq" id="XP_005779448.1">
    <property type="nucleotide sequence ID" value="XM_005779391.1"/>
</dbReference>
<accession>A0A0D3KBJ7</accession>
<dbReference type="GeneID" id="17272558"/>
<dbReference type="SUPFAM" id="SSF47676">
    <property type="entry name" value="Conserved domain common to transcription factors TFIIS, elongin A, CRSP70"/>
    <property type="match status" value="1"/>
</dbReference>
<dbReference type="AlphaFoldDB" id="A0A0D3KBJ7"/>
<dbReference type="SMART" id="SM00509">
    <property type="entry name" value="TFS2N"/>
    <property type="match status" value="1"/>
</dbReference>
<protein>
    <recommendedName>
        <fullName evidence="6">TFIIS N-terminal domain-containing protein</fullName>
    </recommendedName>
</protein>
<dbReference type="InterPro" id="IPR017923">
    <property type="entry name" value="TFIIS_N"/>
</dbReference>
<evidence type="ECO:0000313" key="8">
    <source>
        <dbReference type="Proteomes" id="UP000013827"/>
    </source>
</evidence>
<keyword evidence="4" id="KW-0175">Coiled coil</keyword>
<keyword evidence="2 3" id="KW-0539">Nucleus</keyword>
<comment type="subcellular location">
    <subcellularLocation>
        <location evidence="1 3">Nucleus</location>
    </subcellularLocation>
</comment>
<feature type="region of interest" description="Disordered" evidence="5">
    <location>
        <begin position="152"/>
        <end position="242"/>
    </location>
</feature>